<proteinExistence type="predicted"/>
<keyword evidence="1 3" id="KW-0732">Signal</keyword>
<protein>
    <submittedName>
        <fullName evidence="5">LamG domain-containing protein</fullName>
    </submittedName>
</protein>
<evidence type="ECO:0000313" key="5">
    <source>
        <dbReference type="EMBL" id="QUX29574.1"/>
    </source>
</evidence>
<sequence>MRRSLTRATAVTTAAALALSLLTSSTALAEENDPVLTEEARAEQAALEQAAETGESVPVEELLGERRDVVANPDGTFTATEYVQPVRTRQDDMWVDTDPTLVEREDGRLAPRASTLGLSLSNGGEGPLAVLTRAGKELELGWPTSLPEPTVDGETATYPQVLPGVDLVLRASVDGLSQVLVVEDAEAAAQPEIAQLRMSVSVDGLQMATTDHGGIEAVDTSVGGAVFEAPTPLMWDSGSSGDDELSTMSADAADTELDPVEGPLESSTIAQIGVEASDDTLVLTPNEQLLQDSATNYPVYIDPIWKTSTTSAWAMVSSGYRADSYWKFSGSDDEGVGRCPQLAGDPYYCNSVGIKRLFYRISTSAYADKQILSAEFAVTLRHTYDSTGRATRLYRTGGITSSTTWANQPSWTESLDTKSPTTPAGSCTRTNQNVRFDAKSAVEWAASGRRSTTTFGLRSVNEDSYSHWKRFCDNAQLEVNYNTVPNQPRQTDLQLEPGGACVYGNQRPYVDEPPRVSAYLRDPDHSTGATEQVRAQFRVFWTDEAGQEQERTFTTSYKAANSRFYYQVPDDIPEGAVLGWVVRAHDGHAWSPWSWDGEQTRCEFVYDSTVPEEPTITSTRYPNDDQWHTGVGDTGTFRLQTTSEDVEFFRWGVNEHPSAGNEVPASTSLLNPDGPSYYADLSWVPEREGPHSLYVEAVDAAGNVSSRASHLFLVSSGRPEISRWVMDGADSSGLIEDVSGNRDAQAGSSVSFIGEGPSGASSGSVLLAGDDQSYIDPPASTNSSFERMHSFSGWVRLDDVSSDQVLVSRFGDEKDEDGNILPREFRLYYSAENQEWVLEYSYVNREICRRCPDPWHLVEKSISVSGGSAGPGQWAHVAYVANLDSLNRFSPVAGFHGARLYVNGEVVDEVEVSRNSISPIPAITGDVRFGRQFNRTDSGRAYTSHLKGALHDVRLFDRLLAPSEVENLVELPTARDAYWNFTDVVDGASPEASGEQSMALHDGAGIFTGDPFLEPALVGEGHLELGSGGYANTGEAVVATNGSFTLSLRARLASAQPEQSMSVLSQAGQTQSPFDVRYSAEADRWELLLAHEDTSGSATTNVINDLFVPSSEQSGDHLAVVYDAFSREVRFYVNGQLSQTSTVQHSSPWVSTGPLSIGRALHDGAWGSSFSGAVDDVRVYRGAADATLISRLASLTEQPDL</sequence>
<keyword evidence="6" id="KW-1185">Reference proteome</keyword>
<dbReference type="RefSeq" id="WP_212642422.1">
    <property type="nucleotide sequence ID" value="NZ_CP074132.1"/>
</dbReference>
<keyword evidence="2" id="KW-1015">Disulfide bond</keyword>
<accession>A0ABX8C599</accession>
<evidence type="ECO:0000256" key="2">
    <source>
        <dbReference type="ARBA" id="ARBA00023157"/>
    </source>
</evidence>
<evidence type="ECO:0000256" key="3">
    <source>
        <dbReference type="SAM" id="SignalP"/>
    </source>
</evidence>
<evidence type="ECO:0000313" key="6">
    <source>
        <dbReference type="Proteomes" id="UP000678016"/>
    </source>
</evidence>
<evidence type="ECO:0000256" key="1">
    <source>
        <dbReference type="ARBA" id="ARBA00022729"/>
    </source>
</evidence>
<dbReference type="SUPFAM" id="SSF49899">
    <property type="entry name" value="Concanavalin A-like lectins/glucanases"/>
    <property type="match status" value="2"/>
</dbReference>
<evidence type="ECO:0000259" key="4">
    <source>
        <dbReference type="SMART" id="SM00560"/>
    </source>
</evidence>
<dbReference type="SMART" id="SM00560">
    <property type="entry name" value="LamGL"/>
    <property type="match status" value="1"/>
</dbReference>
<feature type="chain" id="PRO_5045973401" evidence="3">
    <location>
        <begin position="30"/>
        <end position="1201"/>
    </location>
</feature>
<dbReference type="Gene3D" id="2.60.120.200">
    <property type="match status" value="2"/>
</dbReference>
<dbReference type="InterPro" id="IPR013320">
    <property type="entry name" value="ConA-like_dom_sf"/>
</dbReference>
<name>A0ABX8C599_9ACTN</name>
<organism evidence="5 6">
    <name type="scientific">Nocardiopsis akebiae</name>
    <dbReference type="NCBI Taxonomy" id="2831968"/>
    <lineage>
        <taxon>Bacteria</taxon>
        <taxon>Bacillati</taxon>
        <taxon>Actinomycetota</taxon>
        <taxon>Actinomycetes</taxon>
        <taxon>Streptosporangiales</taxon>
        <taxon>Nocardiopsidaceae</taxon>
        <taxon>Nocardiopsis</taxon>
    </lineage>
</organism>
<feature type="signal peptide" evidence="3">
    <location>
        <begin position="1"/>
        <end position="29"/>
    </location>
</feature>
<feature type="domain" description="LamG-like jellyroll fold" evidence="4">
    <location>
        <begin position="1042"/>
        <end position="1187"/>
    </location>
</feature>
<dbReference type="Proteomes" id="UP000678016">
    <property type="component" value="Chromosome"/>
</dbReference>
<dbReference type="InterPro" id="IPR006558">
    <property type="entry name" value="LamG-like"/>
</dbReference>
<dbReference type="EMBL" id="CP074132">
    <property type="protein sequence ID" value="QUX29574.1"/>
    <property type="molecule type" value="Genomic_DNA"/>
</dbReference>
<dbReference type="Pfam" id="PF13385">
    <property type="entry name" value="Laminin_G_3"/>
    <property type="match status" value="2"/>
</dbReference>
<gene>
    <name evidence="5" type="ORF">KGD83_03050</name>
</gene>
<reference evidence="6" key="1">
    <citation type="submission" date="2021-05" db="EMBL/GenBank/DDBJ databases">
        <title>Direct Submission.</title>
        <authorList>
            <person name="Li K."/>
            <person name="Gao J."/>
        </authorList>
    </citation>
    <scope>NUCLEOTIDE SEQUENCE [LARGE SCALE GENOMIC DNA]</scope>
    <source>
        <strain evidence="6">HDS12</strain>
    </source>
</reference>